<dbReference type="GO" id="GO:0046872">
    <property type="term" value="F:metal ion binding"/>
    <property type="evidence" value="ECO:0007669"/>
    <property type="project" value="InterPro"/>
</dbReference>
<proteinExistence type="inferred from homology"/>
<dbReference type="InterPro" id="IPR036866">
    <property type="entry name" value="RibonucZ/Hydroxyglut_hydro"/>
</dbReference>
<dbReference type="InterPro" id="IPR045761">
    <property type="entry name" value="ODP_dom"/>
</dbReference>
<evidence type="ECO:0000256" key="1">
    <source>
        <dbReference type="ARBA" id="ARBA00007121"/>
    </source>
</evidence>
<dbReference type="EMBL" id="CP016757">
    <property type="protein sequence ID" value="ANZ46566.1"/>
    <property type="molecule type" value="Genomic_DNA"/>
</dbReference>
<dbReference type="GeneID" id="83057071"/>
<dbReference type="PIRSF" id="PIRSF005243">
    <property type="entry name" value="ROO"/>
    <property type="match status" value="1"/>
</dbReference>
<dbReference type="PANTHER" id="PTHR43717:SF1">
    <property type="entry name" value="ANAEROBIC NITRIC OXIDE REDUCTASE FLAVORUBREDOXIN"/>
    <property type="match status" value="1"/>
</dbReference>
<evidence type="ECO:0000313" key="3">
    <source>
        <dbReference type="EMBL" id="ANZ46566.1"/>
    </source>
</evidence>
<reference evidence="3" key="1">
    <citation type="submission" date="2016-08" db="EMBL/GenBank/DDBJ databases">
        <title>Complete genome of Cloacibacillus porcorum.</title>
        <authorList>
            <person name="Looft T."/>
            <person name="Bayles D.O."/>
            <person name="Alt D.P."/>
        </authorList>
    </citation>
    <scope>NUCLEOTIDE SEQUENCE [LARGE SCALE GENOMIC DNA]</scope>
    <source>
        <strain evidence="3">CL-84</strain>
    </source>
</reference>
<evidence type="ECO:0000313" key="4">
    <source>
        <dbReference type="Proteomes" id="UP000093044"/>
    </source>
</evidence>
<dbReference type="CDD" id="cd07709">
    <property type="entry name" value="flavodiiron_proteins_MBL-fold"/>
    <property type="match status" value="1"/>
</dbReference>
<dbReference type="GO" id="GO:0016491">
    <property type="term" value="F:oxidoreductase activity"/>
    <property type="evidence" value="ECO:0007669"/>
    <property type="project" value="InterPro"/>
</dbReference>
<dbReference type="AlphaFoldDB" id="A0A1B2I9D1"/>
<dbReference type="Pfam" id="PF00258">
    <property type="entry name" value="Flavodoxin_1"/>
    <property type="match status" value="1"/>
</dbReference>
<accession>A0A1B2I9D1</accession>
<dbReference type="SMART" id="SM00849">
    <property type="entry name" value="Lactamase_B"/>
    <property type="match status" value="1"/>
</dbReference>
<dbReference type="InterPro" id="IPR016440">
    <property type="entry name" value="Rubredoxin-O_OxRdtase"/>
</dbReference>
<comment type="similarity">
    <text evidence="1">In the N-terminal section; belongs to the zinc metallo-hydrolase group 3 family.</text>
</comment>
<name>A0A1B2I9D1_9BACT</name>
<dbReference type="Gene3D" id="3.60.15.10">
    <property type="entry name" value="Ribonuclease Z/Hydroxyacylglutathione hydrolase-like"/>
    <property type="match status" value="1"/>
</dbReference>
<dbReference type="RefSeq" id="WP_066748955.1">
    <property type="nucleotide sequence ID" value="NZ_CP016757.1"/>
</dbReference>
<evidence type="ECO:0000259" key="2">
    <source>
        <dbReference type="PROSITE" id="PS50902"/>
    </source>
</evidence>
<dbReference type="PROSITE" id="PS50902">
    <property type="entry name" value="FLAVODOXIN_LIKE"/>
    <property type="match status" value="1"/>
</dbReference>
<dbReference type="Gene3D" id="3.40.50.360">
    <property type="match status" value="1"/>
</dbReference>
<dbReference type="InterPro" id="IPR008254">
    <property type="entry name" value="Flavodoxin/NO_synth"/>
</dbReference>
<dbReference type="SUPFAM" id="SSF56281">
    <property type="entry name" value="Metallo-hydrolase/oxidoreductase"/>
    <property type="match status" value="1"/>
</dbReference>
<dbReference type="InterPro" id="IPR029039">
    <property type="entry name" value="Flavoprotein-like_sf"/>
</dbReference>
<dbReference type="GO" id="GO:0009055">
    <property type="term" value="F:electron transfer activity"/>
    <property type="evidence" value="ECO:0007669"/>
    <property type="project" value="InterPro"/>
</dbReference>
<protein>
    <submittedName>
        <fullName evidence="3">Flavodoxin</fullName>
    </submittedName>
</protein>
<dbReference type="STRING" id="1197717.BED41_04275"/>
<keyword evidence="4" id="KW-1185">Reference proteome</keyword>
<dbReference type="InterPro" id="IPR001279">
    <property type="entry name" value="Metallo-B-lactamas"/>
</dbReference>
<dbReference type="Pfam" id="PF19583">
    <property type="entry name" value="ODP"/>
    <property type="match status" value="1"/>
</dbReference>
<organism evidence="3 4">
    <name type="scientific">Cloacibacillus porcorum</name>
    <dbReference type="NCBI Taxonomy" id="1197717"/>
    <lineage>
        <taxon>Bacteria</taxon>
        <taxon>Thermotogati</taxon>
        <taxon>Synergistota</taxon>
        <taxon>Synergistia</taxon>
        <taxon>Synergistales</taxon>
        <taxon>Synergistaceae</taxon>
        <taxon>Cloacibacillus</taxon>
    </lineage>
</organism>
<dbReference type="Proteomes" id="UP000093044">
    <property type="component" value="Chromosome"/>
</dbReference>
<dbReference type="GO" id="GO:0010181">
    <property type="term" value="F:FMN binding"/>
    <property type="evidence" value="ECO:0007669"/>
    <property type="project" value="InterPro"/>
</dbReference>
<dbReference type="PANTHER" id="PTHR43717">
    <property type="entry name" value="ANAEROBIC NITRIC OXIDE REDUCTASE FLAVORUBREDOXIN"/>
    <property type="match status" value="1"/>
</dbReference>
<gene>
    <name evidence="3" type="ORF">BED41_04275</name>
</gene>
<sequence>MQQAIKVTDSIYWIGGNDRETDLFEGLWELPRGVAYNAYFINDEKCAIIDTIKADKLSAYMERLVSIMPEGRTIDYLVVNHMEPDHSGSISILRKLYPEMKIVGNKKTIEMIGAFYGITEGMIEVKEGDVLDLGRHKLTFAMIPMVHWPESMVAYETSEKVLFSTDAFGGFCALEGGIFDDELDMALYEDETLRYFANIVGRYSGPAQKAIAKVRALDLKIICPAHGPILRSNPQHIVDLYDKWSSHKTDEGIVVVYGSMYGNTKFMTDTIARAACEAGVKDVIVHDASRSNLSYIVRDIWKYRGLVLGSCTYNTELYPPMATLCRALKNKMMKNRVLGICGSYSWSKGALAELQVFAEQGGDWKLVEPTIEVKSSPTETDLELCRELGRNMAEAVKAAEAK</sequence>
<dbReference type="SUPFAM" id="SSF52218">
    <property type="entry name" value="Flavoproteins"/>
    <property type="match status" value="1"/>
</dbReference>
<dbReference type="KEGG" id="cpor:BED41_04275"/>
<feature type="domain" description="Flavodoxin-like" evidence="2">
    <location>
        <begin position="253"/>
        <end position="393"/>
    </location>
</feature>